<sequence length="314" mass="35298">MTSSADSCDKPSCPDKIEKEPVERFIPGITDKKADGSEIKILKAQRAVVAQFNEFKARGAEIQRGTGSKAPFPHDASADESQHVHTPKSIILEITSTEITEENEESRERFPVESGRHSETLSGSDASMTHPSRGAIVDTPAVGEPLKDYMRRRKEEEALEYKRRRAARGSMWEETASDDGEGGHSRPNVLRKQRSKSVSNITEIKGARPHPLINTNAEPHGATPGSTDCEQRNVLNYNMPAENTTYVKTRRGRWRRIARFFVPSAEATTQDWTSTSYQPQLEPQTRPESRKPSIIRRLGRLLMGQIPQNEFDLY</sequence>
<evidence type="ECO:0000313" key="3">
    <source>
        <dbReference type="Proteomes" id="UP000663852"/>
    </source>
</evidence>
<dbReference type="AlphaFoldDB" id="A0A815TVV5"/>
<feature type="region of interest" description="Disordered" evidence="1">
    <location>
        <begin position="1"/>
        <end position="21"/>
    </location>
</feature>
<evidence type="ECO:0000313" key="2">
    <source>
        <dbReference type="EMBL" id="CAF1512134.1"/>
    </source>
</evidence>
<feature type="region of interest" description="Disordered" evidence="1">
    <location>
        <begin position="62"/>
        <end position="139"/>
    </location>
</feature>
<feature type="region of interest" description="Disordered" evidence="1">
    <location>
        <begin position="268"/>
        <end position="291"/>
    </location>
</feature>
<reference evidence="2" key="1">
    <citation type="submission" date="2021-02" db="EMBL/GenBank/DDBJ databases">
        <authorList>
            <person name="Nowell W R."/>
        </authorList>
    </citation>
    <scope>NUCLEOTIDE SEQUENCE</scope>
</reference>
<proteinExistence type="predicted"/>
<dbReference type="Proteomes" id="UP000663852">
    <property type="component" value="Unassembled WGS sequence"/>
</dbReference>
<organism evidence="2 3">
    <name type="scientific">Adineta ricciae</name>
    <name type="common">Rotifer</name>
    <dbReference type="NCBI Taxonomy" id="249248"/>
    <lineage>
        <taxon>Eukaryota</taxon>
        <taxon>Metazoa</taxon>
        <taxon>Spiralia</taxon>
        <taxon>Gnathifera</taxon>
        <taxon>Rotifera</taxon>
        <taxon>Eurotatoria</taxon>
        <taxon>Bdelloidea</taxon>
        <taxon>Adinetida</taxon>
        <taxon>Adinetidae</taxon>
        <taxon>Adineta</taxon>
    </lineage>
</organism>
<feature type="region of interest" description="Disordered" evidence="1">
    <location>
        <begin position="156"/>
        <end position="200"/>
    </location>
</feature>
<feature type="compositionally biased region" description="Basic and acidic residues" evidence="1">
    <location>
        <begin position="7"/>
        <end position="21"/>
    </location>
</feature>
<gene>
    <name evidence="2" type="ORF">EDS130_LOCUS43315</name>
</gene>
<name>A0A815TVV5_ADIRI</name>
<feature type="compositionally biased region" description="Low complexity" evidence="1">
    <location>
        <begin position="89"/>
        <end position="98"/>
    </location>
</feature>
<evidence type="ECO:0000256" key="1">
    <source>
        <dbReference type="SAM" id="MobiDB-lite"/>
    </source>
</evidence>
<dbReference type="EMBL" id="CAJNOJ010000702">
    <property type="protein sequence ID" value="CAF1512134.1"/>
    <property type="molecule type" value="Genomic_DNA"/>
</dbReference>
<comment type="caution">
    <text evidence="2">The sequence shown here is derived from an EMBL/GenBank/DDBJ whole genome shotgun (WGS) entry which is preliminary data.</text>
</comment>
<feature type="compositionally biased region" description="Basic and acidic residues" evidence="1">
    <location>
        <begin position="106"/>
        <end position="119"/>
    </location>
</feature>
<protein>
    <submittedName>
        <fullName evidence="2">Uncharacterized protein</fullName>
    </submittedName>
</protein>
<accession>A0A815TVV5</accession>
<feature type="compositionally biased region" description="Polar residues" evidence="1">
    <location>
        <begin position="268"/>
        <end position="283"/>
    </location>
</feature>
<feature type="compositionally biased region" description="Polar residues" evidence="1">
    <location>
        <begin position="120"/>
        <end position="130"/>
    </location>
</feature>